<dbReference type="GO" id="GO:0000271">
    <property type="term" value="P:polysaccharide biosynthetic process"/>
    <property type="evidence" value="ECO:0007669"/>
    <property type="project" value="TreeGrafter"/>
</dbReference>
<evidence type="ECO:0000313" key="3">
    <source>
        <dbReference type="EMBL" id="CDH01534.1"/>
    </source>
</evidence>
<dbReference type="GO" id="GO:0016747">
    <property type="term" value="F:acyltransferase activity, transferring groups other than amino-acyl groups"/>
    <property type="evidence" value="ECO:0007669"/>
    <property type="project" value="InterPro"/>
</dbReference>
<name>A0A077NSH3_XENBV</name>
<feature type="transmembrane region" description="Helical" evidence="1">
    <location>
        <begin position="249"/>
        <end position="266"/>
    </location>
</feature>
<feature type="domain" description="Acyltransferase 3" evidence="2">
    <location>
        <begin position="2"/>
        <end position="333"/>
    </location>
</feature>
<evidence type="ECO:0000259" key="2">
    <source>
        <dbReference type="Pfam" id="PF01757"/>
    </source>
</evidence>
<reference evidence="3" key="1">
    <citation type="submission" date="2013-07" db="EMBL/GenBank/DDBJ databases">
        <title>Sub-species coevolution in mutualistic symbiosis.</title>
        <authorList>
            <person name="Murfin K."/>
            <person name="Klassen J."/>
            <person name="Lee M."/>
            <person name="Forst S."/>
            <person name="Stock P."/>
            <person name="Goodrich-Blair H."/>
        </authorList>
    </citation>
    <scope>NUCLEOTIDE SEQUENCE [LARGE SCALE GENOMIC DNA]</scope>
    <source>
        <strain evidence="3">Feltiae Moldova</strain>
    </source>
</reference>
<feature type="transmembrane region" description="Helical" evidence="1">
    <location>
        <begin position="155"/>
        <end position="174"/>
    </location>
</feature>
<feature type="transmembrane region" description="Helical" evidence="1">
    <location>
        <begin position="121"/>
        <end position="143"/>
    </location>
</feature>
<dbReference type="AlphaFoldDB" id="A0A077NSH3"/>
<keyword evidence="1" id="KW-0812">Transmembrane</keyword>
<dbReference type="PANTHER" id="PTHR23028">
    <property type="entry name" value="ACETYLTRANSFERASE"/>
    <property type="match status" value="1"/>
</dbReference>
<dbReference type="Pfam" id="PF01757">
    <property type="entry name" value="Acyl_transf_3"/>
    <property type="match status" value="1"/>
</dbReference>
<feature type="transmembrane region" description="Helical" evidence="1">
    <location>
        <begin position="37"/>
        <end position="59"/>
    </location>
</feature>
<evidence type="ECO:0000256" key="1">
    <source>
        <dbReference type="SAM" id="Phobius"/>
    </source>
</evidence>
<feature type="transmembrane region" description="Helical" evidence="1">
    <location>
        <begin position="226"/>
        <end position="243"/>
    </location>
</feature>
<organism evidence="3">
    <name type="scientific">Xenorhabdus bovienii str. feltiae Moldova</name>
    <dbReference type="NCBI Taxonomy" id="1398200"/>
    <lineage>
        <taxon>Bacteria</taxon>
        <taxon>Pseudomonadati</taxon>
        <taxon>Pseudomonadota</taxon>
        <taxon>Gammaproteobacteria</taxon>
        <taxon>Enterobacterales</taxon>
        <taxon>Morganellaceae</taxon>
        <taxon>Xenorhabdus</taxon>
    </lineage>
</organism>
<feature type="transmembrane region" description="Helical" evidence="1">
    <location>
        <begin position="320"/>
        <end position="338"/>
    </location>
</feature>
<protein>
    <submittedName>
        <fullName evidence="3">Acyltransferase family protein</fullName>
    </submittedName>
</protein>
<keyword evidence="1" id="KW-0472">Membrane</keyword>
<feature type="transmembrane region" description="Helical" evidence="1">
    <location>
        <begin position="80"/>
        <end position="97"/>
    </location>
</feature>
<sequence length="353" mass="40538">MIYSIQYMRGIAALMVVLFHVRGMANEIYHIEKIGDLLFGPGAFGVDLFFIISGFIIVISTNKLESNQVVKYSIRRFFRVYPLLFASVIVFYILFFNDSDFKYLSKSLIPLHANYSDPAPFFGYNILAPAWTLSYEILFYLIFGVSMAISHKYRAIISSIIIFLLVFGIRYFLSDEISLAIDINVSSKLGFLDFISSPLLIEFFYGMLLAYAYLSINLSKFNNISSSFLLVLFPLFLSFYLSWYRFGHGPINFGLWAIAFMLPFLIREKEGIIKGKNVVLLKLGDLSYSLYMTHIITIFALNKYDLPFNMYNSITGYSKISFAIFASIMVAILFNIIIEKPFINLSRKIIGRL</sequence>
<comment type="caution">
    <text evidence="3">The sequence shown here is derived from an EMBL/GenBank/DDBJ whole genome shotgun (WGS) entry which is preliminary data.</text>
</comment>
<gene>
    <name evidence="3" type="ORF">XBFM1_2200014</name>
</gene>
<dbReference type="InterPro" id="IPR002656">
    <property type="entry name" value="Acyl_transf_3_dom"/>
</dbReference>
<dbReference type="HOGENOM" id="CLU_005679_2_0_6"/>
<accession>A0A077NSH3</accession>
<dbReference type="Proteomes" id="UP000028487">
    <property type="component" value="Unassembled WGS sequence"/>
</dbReference>
<dbReference type="InterPro" id="IPR050879">
    <property type="entry name" value="Acyltransferase_3"/>
</dbReference>
<feature type="transmembrane region" description="Helical" evidence="1">
    <location>
        <begin position="278"/>
        <end position="300"/>
    </location>
</feature>
<dbReference type="GO" id="GO:0016020">
    <property type="term" value="C:membrane"/>
    <property type="evidence" value="ECO:0007669"/>
    <property type="project" value="TreeGrafter"/>
</dbReference>
<keyword evidence="3" id="KW-0012">Acyltransferase</keyword>
<keyword evidence="1" id="KW-1133">Transmembrane helix</keyword>
<dbReference type="RefSeq" id="WP_038224265.1">
    <property type="nucleotide sequence ID" value="NZ_CAWLWD010000186.1"/>
</dbReference>
<feature type="transmembrane region" description="Helical" evidence="1">
    <location>
        <begin position="194"/>
        <end position="214"/>
    </location>
</feature>
<dbReference type="PANTHER" id="PTHR23028:SF131">
    <property type="entry name" value="BLR2367 PROTEIN"/>
    <property type="match status" value="1"/>
</dbReference>
<feature type="transmembrane region" description="Helical" evidence="1">
    <location>
        <begin position="7"/>
        <end position="25"/>
    </location>
</feature>
<dbReference type="EMBL" id="CBSV010000136">
    <property type="protein sequence ID" value="CDH01534.1"/>
    <property type="molecule type" value="Genomic_DNA"/>
</dbReference>
<keyword evidence="3" id="KW-0808">Transferase</keyword>
<proteinExistence type="predicted"/>